<dbReference type="RefSeq" id="WP_234988856.1">
    <property type="nucleotide sequence ID" value="NZ_CYSE01000006.1"/>
</dbReference>
<protein>
    <submittedName>
        <fullName evidence="1">Putative glutathione S-transferase</fullName>
    </submittedName>
</protein>
<sequence>MDQLCWQALGDGMTDILLLWRTELARPAAAWDKVTDAWRVKIRAAMRQLEQDAAQLSKSPFGIGQISVICALGQLDFRWSDCDWRTHFPQLAAFDAQMAQRASVASTVPDDDHAGDNVADITAGHLWFET</sequence>
<dbReference type="Proteomes" id="UP000054935">
    <property type="component" value="Unassembled WGS sequence"/>
</dbReference>
<gene>
    <name evidence="1" type="ORF">TRN7648_03264</name>
</gene>
<reference evidence="1 2" key="1">
    <citation type="submission" date="2015-09" db="EMBL/GenBank/DDBJ databases">
        <authorList>
            <consortium name="Swine Surveillance"/>
        </authorList>
    </citation>
    <scope>NUCLEOTIDE SEQUENCE [LARGE SCALE GENOMIC DNA]</scope>
    <source>
        <strain evidence="1 2">CECT 7648</strain>
    </source>
</reference>
<keyword evidence="2" id="KW-1185">Reference proteome</keyword>
<dbReference type="GO" id="GO:0016740">
    <property type="term" value="F:transferase activity"/>
    <property type="evidence" value="ECO:0007669"/>
    <property type="project" value="UniProtKB-KW"/>
</dbReference>
<keyword evidence="1" id="KW-0808">Transferase</keyword>
<dbReference type="Pfam" id="PF13410">
    <property type="entry name" value="GST_C_2"/>
    <property type="match status" value="1"/>
</dbReference>
<evidence type="ECO:0000313" key="2">
    <source>
        <dbReference type="Proteomes" id="UP000054935"/>
    </source>
</evidence>
<dbReference type="SUPFAM" id="SSF47616">
    <property type="entry name" value="GST C-terminal domain-like"/>
    <property type="match status" value="1"/>
</dbReference>
<proteinExistence type="predicted"/>
<dbReference type="Gene3D" id="1.20.1050.10">
    <property type="match status" value="1"/>
</dbReference>
<accession>A0A0P1GHD5</accession>
<dbReference type="EMBL" id="CYSE01000006">
    <property type="protein sequence ID" value="CUH80975.1"/>
    <property type="molecule type" value="Genomic_DNA"/>
</dbReference>
<name>A0A0P1GHD5_9RHOB</name>
<organism evidence="1 2">
    <name type="scientific">Tropicibacter naphthalenivorans</name>
    <dbReference type="NCBI Taxonomy" id="441103"/>
    <lineage>
        <taxon>Bacteria</taxon>
        <taxon>Pseudomonadati</taxon>
        <taxon>Pseudomonadota</taxon>
        <taxon>Alphaproteobacteria</taxon>
        <taxon>Rhodobacterales</taxon>
        <taxon>Roseobacteraceae</taxon>
        <taxon>Tropicibacter</taxon>
    </lineage>
</organism>
<dbReference type="AlphaFoldDB" id="A0A0P1GHD5"/>
<evidence type="ECO:0000313" key="1">
    <source>
        <dbReference type="EMBL" id="CUH80975.1"/>
    </source>
</evidence>
<dbReference type="InterPro" id="IPR036282">
    <property type="entry name" value="Glutathione-S-Trfase_C_sf"/>
</dbReference>
<dbReference type="STRING" id="441103.TRN7648_03264"/>